<comment type="subcellular location">
    <subcellularLocation>
        <location evidence="1">Membrane</location>
        <topology evidence="1">Multi-pass membrane protein</topology>
    </subcellularLocation>
</comment>
<dbReference type="GO" id="GO:0043190">
    <property type="term" value="C:ATP-binding cassette (ABC) transporter complex"/>
    <property type="evidence" value="ECO:0007669"/>
    <property type="project" value="TreeGrafter"/>
</dbReference>
<keyword evidence="4" id="KW-0472">Membrane</keyword>
<keyword evidence="3" id="KW-1133">Transmembrane helix</keyword>
<accession>A0A366MAB8</accession>
<dbReference type="InterPro" id="IPR003339">
    <property type="entry name" value="ABC/ECF_trnsptr_transmembrane"/>
</dbReference>
<dbReference type="Proteomes" id="UP000253099">
    <property type="component" value="Unassembled WGS sequence"/>
</dbReference>
<dbReference type="GO" id="GO:0006824">
    <property type="term" value="P:cobalt ion transport"/>
    <property type="evidence" value="ECO:0007669"/>
    <property type="project" value="TreeGrafter"/>
</dbReference>
<protein>
    <submittedName>
        <fullName evidence="5">Uncharacterized protein</fullName>
    </submittedName>
</protein>
<dbReference type="PANTHER" id="PTHR43723:SF1">
    <property type="entry name" value="COBALT TRANSPORT PROTEIN CBIQ"/>
    <property type="match status" value="1"/>
</dbReference>
<keyword evidence="2" id="KW-0812">Transmembrane</keyword>
<comment type="caution">
    <text evidence="5">The sequence shown here is derived from an EMBL/GenBank/DDBJ whole genome shotgun (WGS) entry which is preliminary data.</text>
</comment>
<evidence type="ECO:0000256" key="1">
    <source>
        <dbReference type="ARBA" id="ARBA00004141"/>
    </source>
</evidence>
<dbReference type="EMBL" id="NIZT01000059">
    <property type="protein sequence ID" value="RBQ22554.1"/>
    <property type="molecule type" value="Genomic_DNA"/>
</dbReference>
<dbReference type="Pfam" id="PF02361">
    <property type="entry name" value="CbiQ"/>
    <property type="match status" value="1"/>
</dbReference>
<proteinExistence type="predicted"/>
<organism evidence="5 6">
    <name type="scientific">Candidatus Methanobinarius endosymbioticus</name>
    <dbReference type="NCBI Taxonomy" id="2006182"/>
    <lineage>
        <taxon>Archaea</taxon>
        <taxon>Methanobacteriati</taxon>
        <taxon>Methanobacteriota</taxon>
        <taxon>Methanomada group</taxon>
        <taxon>Methanobacteria</taxon>
        <taxon>Methanobacteriales</taxon>
        <taxon>Methanobacteriaceae</taxon>
        <taxon>Candidatus Methanobinarius</taxon>
    </lineage>
</organism>
<keyword evidence="6" id="KW-1185">Reference proteome</keyword>
<reference evidence="5 6" key="1">
    <citation type="submission" date="2018-06" db="EMBL/GenBank/DDBJ databases">
        <title>Genomic insight into two independent archaeal endosymbiosis events.</title>
        <authorList>
            <person name="Lind A.E."/>
            <person name="Lewis W.H."/>
            <person name="Spang A."/>
            <person name="Guy L."/>
            <person name="Embley M.T."/>
            <person name="Ettema T.J.G."/>
        </authorList>
    </citation>
    <scope>NUCLEOTIDE SEQUENCE [LARGE SCALE GENOMIC DNA]</scope>
    <source>
        <strain evidence="5">NOE</strain>
    </source>
</reference>
<evidence type="ECO:0000256" key="2">
    <source>
        <dbReference type="ARBA" id="ARBA00022692"/>
    </source>
</evidence>
<dbReference type="AlphaFoldDB" id="A0A366MAB8"/>
<evidence type="ECO:0000256" key="4">
    <source>
        <dbReference type="ARBA" id="ARBA00023136"/>
    </source>
</evidence>
<name>A0A366MAB8_9EURY</name>
<evidence type="ECO:0000313" key="6">
    <source>
        <dbReference type="Proteomes" id="UP000253099"/>
    </source>
</evidence>
<dbReference type="PANTHER" id="PTHR43723">
    <property type="entry name" value="COBALT TRANSPORT PROTEIN CBIQ"/>
    <property type="match status" value="1"/>
</dbReference>
<dbReference type="InterPro" id="IPR052770">
    <property type="entry name" value="Cobalt_transport_CbiQ"/>
</dbReference>
<gene>
    <name evidence="5" type="ORF">ALNOE001_17670</name>
</gene>
<evidence type="ECO:0000313" key="5">
    <source>
        <dbReference type="EMBL" id="RBQ22554.1"/>
    </source>
</evidence>
<sequence length="82" mass="9616">MLIYTTQFVFLEQLKVRTNAQKTRMGYNGYSNIFRSLEFLASNLFFKSLDKSEQLQYSPDSRGYDGSCQGIILNELYYSIIF</sequence>
<evidence type="ECO:0000256" key="3">
    <source>
        <dbReference type="ARBA" id="ARBA00022989"/>
    </source>
</evidence>